<dbReference type="STRING" id="634771.SAMN04488128_1011090"/>
<organism evidence="1 2">
    <name type="scientific">Chitinophaga eiseniae</name>
    <dbReference type="NCBI Taxonomy" id="634771"/>
    <lineage>
        <taxon>Bacteria</taxon>
        <taxon>Pseudomonadati</taxon>
        <taxon>Bacteroidota</taxon>
        <taxon>Chitinophagia</taxon>
        <taxon>Chitinophagales</taxon>
        <taxon>Chitinophagaceae</taxon>
        <taxon>Chitinophaga</taxon>
    </lineage>
</organism>
<reference evidence="2" key="1">
    <citation type="submission" date="2017-02" db="EMBL/GenBank/DDBJ databases">
        <authorList>
            <person name="Varghese N."/>
            <person name="Submissions S."/>
        </authorList>
    </citation>
    <scope>NUCLEOTIDE SEQUENCE [LARGE SCALE GENOMIC DNA]</scope>
    <source>
        <strain evidence="2">DSM 22224</strain>
    </source>
</reference>
<proteinExistence type="predicted"/>
<dbReference type="EMBL" id="FUWZ01000001">
    <property type="protein sequence ID" value="SJZ65708.1"/>
    <property type="molecule type" value="Genomic_DNA"/>
</dbReference>
<evidence type="ECO:0000313" key="2">
    <source>
        <dbReference type="Proteomes" id="UP000190367"/>
    </source>
</evidence>
<protein>
    <recommendedName>
        <fullName evidence="3">Immunity protein Imm1</fullName>
    </recommendedName>
</protein>
<evidence type="ECO:0008006" key="3">
    <source>
        <dbReference type="Google" id="ProtNLM"/>
    </source>
</evidence>
<name>A0A1T4MFY9_9BACT</name>
<keyword evidence="2" id="KW-1185">Reference proteome</keyword>
<dbReference type="Proteomes" id="UP000190367">
    <property type="component" value="Unassembled WGS sequence"/>
</dbReference>
<sequence length="174" mass="20228">MSLVFVSIYINNISSYKNNVRSAIISIKNYIDTMRIYTTFLDQTDHTFLSPEVVTEMISRLRPEELEYANGGYFEYRMKDGAAIILFFVARTPDQFSFRYDYNVPDARNGTAWYSVTDAHTRTVIDAGDEQYVPLVSFVSLPVALEIVMQFFRQPEEKSAAANWQQADFFDWPY</sequence>
<evidence type="ECO:0000313" key="1">
    <source>
        <dbReference type="EMBL" id="SJZ65708.1"/>
    </source>
</evidence>
<dbReference type="AlphaFoldDB" id="A0A1T4MFY9"/>
<accession>A0A1T4MFY9</accession>
<gene>
    <name evidence="1" type="ORF">SAMN04488128_1011090</name>
</gene>